<accession>A0A6J7FTV3</accession>
<evidence type="ECO:0000256" key="1">
    <source>
        <dbReference type="ARBA" id="ARBA00022679"/>
    </source>
</evidence>
<protein>
    <submittedName>
        <fullName evidence="2">Unannotated protein</fullName>
    </submittedName>
</protein>
<dbReference type="EMBL" id="CAFBMB010000039">
    <property type="protein sequence ID" value="CAB4896200.1"/>
    <property type="molecule type" value="Genomic_DNA"/>
</dbReference>
<dbReference type="PANTHER" id="PTHR43300">
    <property type="entry name" value="ACETYLTRANSFERASE"/>
    <property type="match status" value="1"/>
</dbReference>
<gene>
    <name evidence="2" type="ORF">UFOPK3516_00699</name>
</gene>
<dbReference type="InterPro" id="IPR018357">
    <property type="entry name" value="Hexapep_transf_CS"/>
</dbReference>
<dbReference type="PROSITE" id="PS00101">
    <property type="entry name" value="HEXAPEP_TRANSFERASES"/>
    <property type="match status" value="1"/>
</dbReference>
<dbReference type="InterPro" id="IPR011004">
    <property type="entry name" value="Trimer_LpxA-like_sf"/>
</dbReference>
<proteinExistence type="predicted"/>
<dbReference type="InterPro" id="IPR050179">
    <property type="entry name" value="Trans_hexapeptide_repeat"/>
</dbReference>
<sequence>MADLTTRVESDVASHGLTIFAVASNFVYDVVESAQRRGFTSTLIDNLGTADRDLPNLEKLSDRSDRARPFTIGLSSAHHRGQALVACADQGFRQPFTLVDPTAIVAHSTTFGHSAYVNAGVVIGPHTHIGCAASINRSASLGHDNNIGFSTSVGPGAILAGHVTLGSCVSVGAGAVILPDVVVHDGATVGAGAVVTHDVDAFDVVVRNPARVLKQSDIIPLLTCPYCDAR</sequence>
<name>A0A6J7FTV3_9ZZZZ</name>
<dbReference type="AlphaFoldDB" id="A0A6J7FTV3"/>
<organism evidence="2">
    <name type="scientific">freshwater metagenome</name>
    <dbReference type="NCBI Taxonomy" id="449393"/>
    <lineage>
        <taxon>unclassified sequences</taxon>
        <taxon>metagenomes</taxon>
        <taxon>ecological metagenomes</taxon>
    </lineage>
</organism>
<keyword evidence="1" id="KW-0808">Transferase</keyword>
<reference evidence="2" key="1">
    <citation type="submission" date="2020-05" db="EMBL/GenBank/DDBJ databases">
        <authorList>
            <person name="Chiriac C."/>
            <person name="Salcher M."/>
            <person name="Ghai R."/>
            <person name="Kavagutti S V."/>
        </authorList>
    </citation>
    <scope>NUCLEOTIDE SEQUENCE</scope>
</reference>
<dbReference type="GO" id="GO:0016740">
    <property type="term" value="F:transferase activity"/>
    <property type="evidence" value="ECO:0007669"/>
    <property type="project" value="UniProtKB-KW"/>
</dbReference>
<evidence type="ECO:0000313" key="2">
    <source>
        <dbReference type="EMBL" id="CAB4896200.1"/>
    </source>
</evidence>
<dbReference type="Gene3D" id="2.160.10.10">
    <property type="entry name" value="Hexapeptide repeat proteins"/>
    <property type="match status" value="1"/>
</dbReference>
<dbReference type="Pfam" id="PF00132">
    <property type="entry name" value="Hexapep"/>
    <property type="match status" value="1"/>
</dbReference>
<dbReference type="InterPro" id="IPR001451">
    <property type="entry name" value="Hexapep"/>
</dbReference>
<dbReference type="SUPFAM" id="SSF51161">
    <property type="entry name" value="Trimeric LpxA-like enzymes"/>
    <property type="match status" value="1"/>
</dbReference>